<dbReference type="EMBL" id="OU892284">
    <property type="protein sequence ID" value="CAG9772515.1"/>
    <property type="molecule type" value="Genomic_DNA"/>
</dbReference>
<feature type="compositionally biased region" description="Acidic residues" evidence="5">
    <location>
        <begin position="20"/>
        <end position="32"/>
    </location>
</feature>
<dbReference type="Proteomes" id="UP001152799">
    <property type="component" value="Chromosome 8"/>
</dbReference>
<dbReference type="GO" id="GO:0003713">
    <property type="term" value="F:transcription coactivator activity"/>
    <property type="evidence" value="ECO:0007669"/>
    <property type="project" value="TreeGrafter"/>
</dbReference>
<feature type="compositionally biased region" description="Low complexity" evidence="5">
    <location>
        <begin position="1"/>
        <end position="19"/>
    </location>
</feature>
<dbReference type="GO" id="GO:0046982">
    <property type="term" value="F:protein heterodimerization activity"/>
    <property type="evidence" value="ECO:0007669"/>
    <property type="project" value="InterPro"/>
</dbReference>
<dbReference type="PANTHER" id="PTHR28598:SF1">
    <property type="entry name" value="STAGA COMPLEX 65 SUBUNIT GAMMA"/>
    <property type="match status" value="1"/>
</dbReference>
<accession>A0A9N9MZY8</accession>
<evidence type="ECO:0000259" key="6">
    <source>
        <dbReference type="Pfam" id="PF07524"/>
    </source>
</evidence>
<keyword evidence="3" id="KW-0804">Transcription</keyword>
<dbReference type="AlphaFoldDB" id="A0A9N9MZY8"/>
<dbReference type="Pfam" id="PF07524">
    <property type="entry name" value="Bromo_TP"/>
    <property type="match status" value="1"/>
</dbReference>
<dbReference type="InterPro" id="IPR009072">
    <property type="entry name" value="Histone-fold"/>
</dbReference>
<reference evidence="7" key="1">
    <citation type="submission" date="2022-01" db="EMBL/GenBank/DDBJ databases">
        <authorList>
            <person name="King R."/>
        </authorList>
    </citation>
    <scope>NUCLEOTIDE SEQUENCE</scope>
</reference>
<evidence type="ECO:0000313" key="8">
    <source>
        <dbReference type="Proteomes" id="UP001152799"/>
    </source>
</evidence>
<keyword evidence="2" id="KW-0805">Transcription regulation</keyword>
<dbReference type="InterPro" id="IPR039460">
    <property type="entry name" value="SUPT7L/Spt7"/>
</dbReference>
<dbReference type="PANTHER" id="PTHR28598">
    <property type="entry name" value="STAGA COMPLEX 65 SUBUNIT GAMMA"/>
    <property type="match status" value="1"/>
</dbReference>
<evidence type="ECO:0000256" key="4">
    <source>
        <dbReference type="ARBA" id="ARBA00023242"/>
    </source>
</evidence>
<dbReference type="GO" id="GO:0005634">
    <property type="term" value="C:nucleus"/>
    <property type="evidence" value="ECO:0007669"/>
    <property type="project" value="UniProtKB-SubCell"/>
</dbReference>
<dbReference type="Gene3D" id="1.10.20.10">
    <property type="entry name" value="Histone, subunit A"/>
    <property type="match status" value="1"/>
</dbReference>
<dbReference type="OrthoDB" id="6021257at2759"/>
<dbReference type="CDD" id="cd06847">
    <property type="entry name" value="HFD_SUPT7L"/>
    <property type="match status" value="1"/>
</dbReference>
<proteinExistence type="predicted"/>
<protein>
    <recommendedName>
        <fullName evidence="6">Bromodomain associated domain-containing protein</fullName>
    </recommendedName>
</protein>
<gene>
    <name evidence="7" type="ORF">CEUTPL_LOCUS12924</name>
</gene>
<dbReference type="InterPro" id="IPR006565">
    <property type="entry name" value="BTP"/>
</dbReference>
<feature type="region of interest" description="Disordered" evidence="5">
    <location>
        <begin position="1"/>
        <end position="35"/>
    </location>
</feature>
<name>A0A9N9MZY8_9CUCU</name>
<keyword evidence="4" id="KW-0539">Nucleus</keyword>
<evidence type="ECO:0000256" key="2">
    <source>
        <dbReference type="ARBA" id="ARBA00023015"/>
    </source>
</evidence>
<evidence type="ECO:0000256" key="3">
    <source>
        <dbReference type="ARBA" id="ARBA00023163"/>
    </source>
</evidence>
<evidence type="ECO:0000313" key="7">
    <source>
        <dbReference type="EMBL" id="CAG9772515.1"/>
    </source>
</evidence>
<organism evidence="7 8">
    <name type="scientific">Ceutorhynchus assimilis</name>
    <name type="common">cabbage seed weevil</name>
    <dbReference type="NCBI Taxonomy" id="467358"/>
    <lineage>
        <taxon>Eukaryota</taxon>
        <taxon>Metazoa</taxon>
        <taxon>Ecdysozoa</taxon>
        <taxon>Arthropoda</taxon>
        <taxon>Hexapoda</taxon>
        <taxon>Insecta</taxon>
        <taxon>Pterygota</taxon>
        <taxon>Neoptera</taxon>
        <taxon>Endopterygota</taxon>
        <taxon>Coleoptera</taxon>
        <taxon>Polyphaga</taxon>
        <taxon>Cucujiformia</taxon>
        <taxon>Curculionidae</taxon>
        <taxon>Ceutorhynchinae</taxon>
        <taxon>Ceutorhynchus</taxon>
    </lineage>
</organism>
<feature type="domain" description="Bromodomain associated" evidence="6">
    <location>
        <begin position="179"/>
        <end position="250"/>
    </location>
</feature>
<keyword evidence="8" id="KW-1185">Reference proteome</keyword>
<evidence type="ECO:0000256" key="5">
    <source>
        <dbReference type="SAM" id="MobiDB-lite"/>
    </source>
</evidence>
<comment type="subcellular location">
    <subcellularLocation>
        <location evidence="1">Nucleus</location>
    </subcellularLocation>
</comment>
<sequence length="352" mass="40350">MAEALPEMPESAEALSESEFSSDSEEEPEVPEDIVPPNERYKYFRWGSIPEENSSEYEYVLPDVSEDIKQSMQADCLDKYPDEADVVQIIETTLPPLDPLIMYSIQLHKWMKNMTETIHLTEIANEGNLVMAEDAKVPIPEMPEVKFMSHQHQWSFMPRLPLKVARIELDIPELSDAMVKQMLPKSIAVMLAHIGFEETNKSILDILVDVLEQFLLKISNRFVEALNEEESLGTTGFPNIIERVLVEIGFGGCKGLQDYYQTRVIKYMKVLQNRCQELDNHYSSLVLKKSDSPVGEFGTWFNIKVKKEDRKEGEEGGYGESDLITTEYQLLSNLECTDMFMMDTVPELPYSH</sequence>
<dbReference type="GO" id="GO:0000124">
    <property type="term" value="C:SAGA complex"/>
    <property type="evidence" value="ECO:0007669"/>
    <property type="project" value="InterPro"/>
</dbReference>
<evidence type="ECO:0000256" key="1">
    <source>
        <dbReference type="ARBA" id="ARBA00004123"/>
    </source>
</evidence>